<feature type="compositionally biased region" description="Low complexity" evidence="3">
    <location>
        <begin position="166"/>
        <end position="181"/>
    </location>
</feature>
<dbReference type="EMBL" id="QEAQ01000150">
    <property type="protein sequence ID" value="TPX54575.1"/>
    <property type="molecule type" value="Genomic_DNA"/>
</dbReference>
<evidence type="ECO:0000256" key="2">
    <source>
        <dbReference type="SAM" id="Coils"/>
    </source>
</evidence>
<dbReference type="InterPro" id="IPR018247">
    <property type="entry name" value="EF_Hand_1_Ca_BS"/>
</dbReference>
<comment type="caution">
    <text evidence="7">The sequence shown here is derived from an EMBL/GenBank/DDBJ whole genome shotgun (WGS) entry which is preliminary data.</text>
</comment>
<evidence type="ECO:0008006" key="9">
    <source>
        <dbReference type="Google" id="ProtNLM"/>
    </source>
</evidence>
<evidence type="ECO:0000259" key="6">
    <source>
        <dbReference type="PROSITE" id="PS50222"/>
    </source>
</evidence>
<dbReference type="GO" id="GO:0005886">
    <property type="term" value="C:plasma membrane"/>
    <property type="evidence" value="ECO:0007669"/>
    <property type="project" value="TreeGrafter"/>
</dbReference>
<feature type="region of interest" description="Disordered" evidence="3">
    <location>
        <begin position="1332"/>
        <end position="1423"/>
    </location>
</feature>
<name>A0A507DTM3_9FUNG</name>
<protein>
    <recommendedName>
        <fullName evidence="9">Actin cytoskeleton-regulatory complex protein PAN1</fullName>
    </recommendedName>
</protein>
<feature type="compositionally biased region" description="Pro residues" evidence="3">
    <location>
        <begin position="22"/>
        <end position="32"/>
    </location>
</feature>
<sequence length="1539" mass="160363">MADNSNMWAAGSSDDPFAVPASRPPPPAPPASRQPFTSSTAAGKPPASQDSPGGFPVSAEEMAAYTHFYKLADPQNKTNVQPQDAVAFLSKSRLPQSVLSEIWQQADSDRKGYLTQSDFWKSLKMIALAQSGQSPNLSLLATPTTIPIFEGVAVPSRGLPGSASANPISSHLSGSNSNSPSQFTQQPSMSPIQVQRTGGGPPPVSAHSTGGSHNMGGPARIVSHITGNSVATHLTGGAGQFVVTPEEKERFSAAFASCSPVDGTVSGAAARDLFMKSNLPLETLGKIWTLVDTSSNGILNLAEFMVAMYIITKLRQGTMTTVPAAVPAELWTAVGLSQRATAESGNESPGQRLGLNALAPPPASGRPLSRMSTMVSGPPSPRMDRRRTIIGTPAGFGGSSVGGEWAIKDEEKMQFDQYFDNIDRTKKGFVTGQESYELFLKAKLPQADLAKIWDLADISKAGHLKKDEFAIAMHLIRSRMSGAPLPQTLPADLVPPSMRQQQQNDTFGNLSGIRGLMQSSNNLNQNAAPEIDLMGGEFASTSSAQAAALPAPPATPAALNLSFSNLPSAHEVADFQDRERDLANRKNDLKQVEGQFEILQPTLEELRTKRAEIDAEYKAVTDKRNELALNLSQLRAVYETESQIAIETENGLRREQQMVQINAAELQQAEQTVVMLQSEKHQLEEQLQRTIQENEEMKRQIKEYTEACLPLRSELEHLRAELHTQVQHRQVNEKLLSSSQAEYQQIHGDVTAEQASLEREKARNLHTAQQIAVQSGINERERQRLQAITAEKEQEQAKAKAMPVPVATPAANAAAASAPQNLGLAGMGAISNLDFPSPIMTVDTRTQPTANGVNSPATGNVTSTPTTPAAGSGTPIKKPPPRPPAAKKPQRGEPVTPLHGVEISSAHPVLTPDAGGGASVSKPTELARQTSTPKLLSSPAPAAGQAPPAVVQRVNSQSSLRSTGTAGAISTPTNKSALDEFESLFEMNKPKAKKTADGGSASASPVITPASGVKPSPAVATAAPSPAGQSPVAAQRSPSPLPGTLAPPLPPSPTKKAAASPKAFSLGFEPRKDAGGNDSAAVGYNNNSSSNTKSSSASVRSLPLLDKVDAPPAAGKTGGEGALSAPLGSVQVLNDEEGEQGFGFSTAPGSLSALSGGESSARPSEKKINDDTHVTDRLEQTSPVPLDQAFGVGSADQAAGFSTPAFEADFASAFSDIPPTSAPVTHVAAPKSSGSSTDAQQPPPIEPVDDESAASTSSMKRDGTFASISDVDIEEEVKNAFADTPLPSSASTGSPSKQPADFDDTSFGPVTAKDFDDDAFSFDASFRGFDSPAASTTATSAATNGFPGFDSSFSPSGRSSSTATKPSEFDADFSSAFGNTSNSSANSVANNSSDPFPASGFSFGAPLPTGSSPMPQMSAADMDAVFGGGSTSITNNTSTATGAFDDAFGSPDVFGNGAFPPAPASTASATSAAEVGEGGGSAKPKRPVPAPPKRNATQDDAEEVRQIVALGFSKDQAVNALELNEFDVARATNYLLDAK</sequence>
<feature type="coiled-coil region" evidence="2">
    <location>
        <begin position="652"/>
        <end position="707"/>
    </location>
</feature>
<feature type="region of interest" description="Disordered" evidence="3">
    <location>
        <begin position="1458"/>
        <end position="1502"/>
    </location>
</feature>
<dbReference type="PROSITE" id="PS50030">
    <property type="entry name" value="UBA"/>
    <property type="match status" value="1"/>
</dbReference>
<feature type="region of interest" description="Disordered" evidence="3">
    <location>
        <begin position="989"/>
        <end position="1191"/>
    </location>
</feature>
<dbReference type="GO" id="GO:0005509">
    <property type="term" value="F:calcium ion binding"/>
    <property type="evidence" value="ECO:0007669"/>
    <property type="project" value="InterPro"/>
</dbReference>
<dbReference type="InterPro" id="IPR002048">
    <property type="entry name" value="EF_hand_dom"/>
</dbReference>
<feature type="region of interest" description="Disordered" evidence="3">
    <location>
        <begin position="360"/>
        <end position="384"/>
    </location>
</feature>
<reference evidence="7 8" key="1">
    <citation type="journal article" date="2019" name="Sci. Rep.">
        <title>Comparative genomics of chytrid fungi reveal insights into the obligate biotrophic and pathogenic lifestyle of Synchytrium endobioticum.</title>
        <authorList>
            <person name="van de Vossenberg B.T.L.H."/>
            <person name="Warris S."/>
            <person name="Nguyen H.D.T."/>
            <person name="van Gent-Pelzer M.P.E."/>
            <person name="Joly D.L."/>
            <person name="van de Geest H.C."/>
            <person name="Bonants P.J.M."/>
            <person name="Smith D.S."/>
            <person name="Levesque C.A."/>
            <person name="van der Lee T.A.J."/>
        </authorList>
    </citation>
    <scope>NUCLEOTIDE SEQUENCE [LARGE SCALE GENOMIC DNA]</scope>
    <source>
        <strain evidence="7 8">CBS 809.83</strain>
    </source>
</reference>
<feature type="compositionally biased region" description="Low complexity" evidence="3">
    <location>
        <begin position="1054"/>
        <end position="1063"/>
    </location>
</feature>
<feature type="compositionally biased region" description="Low complexity" evidence="3">
    <location>
        <begin position="1379"/>
        <end position="1393"/>
    </location>
</feature>
<feature type="domain" description="EH" evidence="5">
    <location>
        <begin position="61"/>
        <end position="147"/>
    </location>
</feature>
<feature type="compositionally biased region" description="Pro residues" evidence="3">
    <location>
        <begin position="877"/>
        <end position="886"/>
    </location>
</feature>
<feature type="compositionally biased region" description="Low complexity" evidence="3">
    <location>
        <begin position="939"/>
        <end position="949"/>
    </location>
</feature>
<dbReference type="PANTHER" id="PTHR11216">
    <property type="entry name" value="EH DOMAIN"/>
    <property type="match status" value="1"/>
</dbReference>
<feature type="compositionally biased region" description="Low complexity" evidence="3">
    <location>
        <begin position="1085"/>
        <end position="1101"/>
    </location>
</feature>
<feature type="compositionally biased region" description="Polar residues" evidence="3">
    <location>
        <begin position="1286"/>
        <end position="1297"/>
    </location>
</feature>
<accession>A0A507DTM3</accession>
<feature type="region of interest" description="Disordered" evidence="3">
    <location>
        <begin position="1"/>
        <end position="57"/>
    </location>
</feature>
<evidence type="ECO:0000256" key="1">
    <source>
        <dbReference type="ARBA" id="ARBA00022837"/>
    </source>
</evidence>
<dbReference type="Gene3D" id="1.10.238.10">
    <property type="entry name" value="EF-hand"/>
    <property type="match status" value="3"/>
</dbReference>
<dbReference type="InterPro" id="IPR011992">
    <property type="entry name" value="EF-hand-dom_pair"/>
</dbReference>
<evidence type="ECO:0000256" key="3">
    <source>
        <dbReference type="SAM" id="MobiDB-lite"/>
    </source>
</evidence>
<feature type="domain" description="EH" evidence="5">
    <location>
        <begin position="411"/>
        <end position="500"/>
    </location>
</feature>
<dbReference type="CDD" id="cd00052">
    <property type="entry name" value="EH"/>
    <property type="match status" value="3"/>
</dbReference>
<feature type="compositionally biased region" description="Polar residues" evidence="3">
    <location>
        <begin position="182"/>
        <end position="196"/>
    </location>
</feature>
<feature type="region of interest" description="Disordered" evidence="3">
    <location>
        <begin position="841"/>
        <end position="975"/>
    </location>
</feature>
<dbReference type="SMART" id="SM00165">
    <property type="entry name" value="UBA"/>
    <property type="match status" value="1"/>
</dbReference>
<dbReference type="Proteomes" id="UP000318582">
    <property type="component" value="Unassembled WGS sequence"/>
</dbReference>
<feature type="compositionally biased region" description="Basic and acidic residues" evidence="3">
    <location>
        <begin position="1163"/>
        <end position="1179"/>
    </location>
</feature>
<evidence type="ECO:0000259" key="5">
    <source>
        <dbReference type="PROSITE" id="PS50031"/>
    </source>
</evidence>
<proteinExistence type="predicted"/>
<feature type="compositionally biased region" description="Polar residues" evidence="3">
    <location>
        <begin position="843"/>
        <end position="861"/>
    </location>
</feature>
<keyword evidence="2" id="KW-0175">Coiled coil</keyword>
<dbReference type="GO" id="GO:0016197">
    <property type="term" value="P:endosomal transport"/>
    <property type="evidence" value="ECO:0007669"/>
    <property type="project" value="TreeGrafter"/>
</dbReference>
<feature type="domain" description="EF-hand" evidence="6">
    <location>
        <begin position="94"/>
        <end position="129"/>
    </location>
</feature>
<feature type="compositionally biased region" description="Low complexity" evidence="3">
    <location>
        <begin position="1464"/>
        <end position="1475"/>
    </location>
</feature>
<feature type="compositionally biased region" description="Pro residues" evidence="3">
    <location>
        <begin position="1039"/>
        <end position="1053"/>
    </location>
</feature>
<feature type="domain" description="EF-hand" evidence="6">
    <location>
        <begin position="279"/>
        <end position="314"/>
    </location>
</feature>
<gene>
    <name evidence="7" type="ORF">PhCBS80983_g05878</name>
</gene>
<evidence type="ECO:0000313" key="7">
    <source>
        <dbReference type="EMBL" id="TPX54575.1"/>
    </source>
</evidence>
<dbReference type="SUPFAM" id="SSF47473">
    <property type="entry name" value="EF-hand"/>
    <property type="match status" value="3"/>
</dbReference>
<keyword evidence="8" id="KW-1185">Reference proteome</keyword>
<dbReference type="InterPro" id="IPR015940">
    <property type="entry name" value="UBA"/>
</dbReference>
<feature type="domain" description="EH" evidence="5">
    <location>
        <begin position="247"/>
        <end position="330"/>
    </location>
</feature>
<feature type="domain" description="UBA" evidence="4">
    <location>
        <begin position="1498"/>
        <end position="1538"/>
    </location>
</feature>
<dbReference type="PROSITE" id="PS50222">
    <property type="entry name" value="EF_HAND_2"/>
    <property type="match status" value="3"/>
</dbReference>
<feature type="compositionally biased region" description="Low complexity" evidence="3">
    <location>
        <begin position="862"/>
        <end position="876"/>
    </location>
</feature>
<feature type="region of interest" description="Disordered" evidence="3">
    <location>
        <begin position="1214"/>
        <end position="1309"/>
    </location>
</feature>
<dbReference type="InterPro" id="IPR009060">
    <property type="entry name" value="UBA-like_sf"/>
</dbReference>
<dbReference type="STRING" id="109895.A0A507DTM3"/>
<feature type="compositionally biased region" description="Low complexity" evidence="3">
    <location>
        <begin position="1145"/>
        <end position="1161"/>
    </location>
</feature>
<dbReference type="SMART" id="SM00054">
    <property type="entry name" value="EFh"/>
    <property type="match status" value="4"/>
</dbReference>
<feature type="region of interest" description="Disordered" evidence="3">
    <location>
        <begin position="160"/>
        <end position="218"/>
    </location>
</feature>
<feature type="compositionally biased region" description="Low complexity" evidence="3">
    <location>
        <begin position="1015"/>
        <end position="1027"/>
    </location>
</feature>
<keyword evidence="1" id="KW-0106">Calcium</keyword>
<dbReference type="Gene3D" id="1.10.8.10">
    <property type="entry name" value="DNA helicase RuvA subunit, C-terminal domain"/>
    <property type="match status" value="1"/>
</dbReference>
<dbReference type="GO" id="GO:0005737">
    <property type="term" value="C:cytoplasm"/>
    <property type="evidence" value="ECO:0007669"/>
    <property type="project" value="TreeGrafter"/>
</dbReference>
<feature type="compositionally biased region" description="Low complexity" evidence="3">
    <location>
        <begin position="1332"/>
        <end position="1361"/>
    </location>
</feature>
<feature type="domain" description="EF-hand" evidence="6">
    <location>
        <begin position="444"/>
        <end position="479"/>
    </location>
</feature>
<evidence type="ECO:0000259" key="4">
    <source>
        <dbReference type="PROSITE" id="PS50030"/>
    </source>
</evidence>
<dbReference type="PROSITE" id="PS50031">
    <property type="entry name" value="EH"/>
    <property type="match status" value="3"/>
</dbReference>
<dbReference type="InterPro" id="IPR000261">
    <property type="entry name" value="EH_dom"/>
</dbReference>
<organism evidence="7 8">
    <name type="scientific">Powellomyces hirtus</name>
    <dbReference type="NCBI Taxonomy" id="109895"/>
    <lineage>
        <taxon>Eukaryota</taxon>
        <taxon>Fungi</taxon>
        <taxon>Fungi incertae sedis</taxon>
        <taxon>Chytridiomycota</taxon>
        <taxon>Chytridiomycota incertae sedis</taxon>
        <taxon>Chytridiomycetes</taxon>
        <taxon>Spizellomycetales</taxon>
        <taxon>Powellomycetaceae</taxon>
        <taxon>Powellomyces</taxon>
    </lineage>
</organism>
<feature type="compositionally biased region" description="Polar residues" evidence="3">
    <location>
        <begin position="953"/>
        <end position="975"/>
    </location>
</feature>
<evidence type="ECO:0000313" key="8">
    <source>
        <dbReference type="Proteomes" id="UP000318582"/>
    </source>
</evidence>
<dbReference type="SUPFAM" id="SSF46934">
    <property type="entry name" value="UBA-like"/>
    <property type="match status" value="1"/>
</dbReference>
<dbReference type="Pfam" id="PF12763">
    <property type="entry name" value="EH"/>
    <property type="match status" value="3"/>
</dbReference>
<dbReference type="PROSITE" id="PS00018">
    <property type="entry name" value="EF_HAND_1"/>
    <property type="match status" value="1"/>
</dbReference>
<dbReference type="SMART" id="SM00027">
    <property type="entry name" value="EH"/>
    <property type="match status" value="3"/>
</dbReference>
<dbReference type="GO" id="GO:0006897">
    <property type="term" value="P:endocytosis"/>
    <property type="evidence" value="ECO:0007669"/>
    <property type="project" value="TreeGrafter"/>
</dbReference>